<reference evidence="2 3" key="1">
    <citation type="submission" date="2015-01" db="EMBL/GenBank/DDBJ databases">
        <title>The Genome Sequence of Cladophialophora immunda CBS83496.</title>
        <authorList>
            <consortium name="The Broad Institute Genomics Platform"/>
            <person name="Cuomo C."/>
            <person name="de Hoog S."/>
            <person name="Gorbushina A."/>
            <person name="Stielow B."/>
            <person name="Teixiera M."/>
            <person name="Abouelleil A."/>
            <person name="Chapman S.B."/>
            <person name="Priest M."/>
            <person name="Young S.K."/>
            <person name="Wortman J."/>
            <person name="Nusbaum C."/>
            <person name="Birren B."/>
        </authorList>
    </citation>
    <scope>NUCLEOTIDE SEQUENCE [LARGE SCALE GENOMIC DNA]</scope>
    <source>
        <strain evidence="2 3">CBS 83496</strain>
    </source>
</reference>
<accession>A0A0D2CRG1</accession>
<dbReference type="Proteomes" id="UP000054466">
    <property type="component" value="Unassembled WGS sequence"/>
</dbReference>
<dbReference type="GeneID" id="27348511"/>
<dbReference type="HOGENOM" id="CLU_2426832_0_0_1"/>
<name>A0A0D2CRG1_9EURO</name>
<dbReference type="VEuPathDB" id="FungiDB:PV07_09317"/>
<evidence type="ECO:0000313" key="2">
    <source>
        <dbReference type="EMBL" id="KIW26204.1"/>
    </source>
</evidence>
<evidence type="ECO:0000313" key="3">
    <source>
        <dbReference type="Proteomes" id="UP000054466"/>
    </source>
</evidence>
<gene>
    <name evidence="2" type="ORF">PV07_09317</name>
</gene>
<sequence length="91" mass="10615">MSSKRVKRNSAPAQFNRDEDSGGEEEDSGMEIDSTKGQLKKKEENLKKTMAIDVGLRKGQRQQRLEKDFENEFHELEAQIDERVERCQRDT</sequence>
<dbReference type="OrthoDB" id="445556at2759"/>
<dbReference type="RefSeq" id="XP_016246420.1">
    <property type="nucleotide sequence ID" value="XM_016396564.1"/>
</dbReference>
<protein>
    <submittedName>
        <fullName evidence="2">Uncharacterized protein</fullName>
    </submittedName>
</protein>
<proteinExistence type="predicted"/>
<dbReference type="AlphaFoldDB" id="A0A0D2CRG1"/>
<feature type="region of interest" description="Disordered" evidence="1">
    <location>
        <begin position="1"/>
        <end position="45"/>
    </location>
</feature>
<feature type="compositionally biased region" description="Acidic residues" evidence="1">
    <location>
        <begin position="21"/>
        <end position="30"/>
    </location>
</feature>
<dbReference type="EMBL" id="KN847044">
    <property type="protein sequence ID" value="KIW26204.1"/>
    <property type="molecule type" value="Genomic_DNA"/>
</dbReference>
<keyword evidence="3" id="KW-1185">Reference proteome</keyword>
<organism evidence="2 3">
    <name type="scientific">Cladophialophora immunda</name>
    <dbReference type="NCBI Taxonomy" id="569365"/>
    <lineage>
        <taxon>Eukaryota</taxon>
        <taxon>Fungi</taxon>
        <taxon>Dikarya</taxon>
        <taxon>Ascomycota</taxon>
        <taxon>Pezizomycotina</taxon>
        <taxon>Eurotiomycetes</taxon>
        <taxon>Chaetothyriomycetidae</taxon>
        <taxon>Chaetothyriales</taxon>
        <taxon>Herpotrichiellaceae</taxon>
        <taxon>Cladophialophora</taxon>
    </lineage>
</organism>
<evidence type="ECO:0000256" key="1">
    <source>
        <dbReference type="SAM" id="MobiDB-lite"/>
    </source>
</evidence>